<gene>
    <name evidence="8" type="ORF">BZA70DRAFT_292805</name>
</gene>
<dbReference type="RefSeq" id="XP_064770485.1">
    <property type="nucleotide sequence ID" value="XM_064914388.1"/>
</dbReference>
<sequence>MISRTASECIQHLKAFSPPPTLWHSLPLGRRSAVLILLHPNADGDLNVVLTMRSNGLSSFSNQAAFPGGKADLESESPFTVARREASEEIGFPQELNESKYRFENLTELPCHLARNWLVVRPCVGFVSHRNVIHDGVGVDISEFLSVASENEVSAIFTVPFDRFLSAEKGWYKGTWMDWAGLRWRQHIFSVKASASDILPESLSSPKKQKVYPVWGLTARILIDAARIGFAKEPEMEYIDKVGDELLISNLVRIGELGPERDREREMATKFSDLFDKELLAKL</sequence>
<dbReference type="PROSITE" id="PS51462">
    <property type="entry name" value="NUDIX"/>
    <property type="match status" value="1"/>
</dbReference>
<dbReference type="EMBL" id="JBBJBU010000001">
    <property type="protein sequence ID" value="KAK7207452.1"/>
    <property type="molecule type" value="Genomic_DNA"/>
</dbReference>
<name>A0ABR1FCG5_9ASCO</name>
<dbReference type="InterPro" id="IPR000086">
    <property type="entry name" value="NUDIX_hydrolase_dom"/>
</dbReference>
<dbReference type="SUPFAM" id="SSF55811">
    <property type="entry name" value="Nudix"/>
    <property type="match status" value="1"/>
</dbReference>
<keyword evidence="9" id="KW-1185">Reference proteome</keyword>
<dbReference type="CDD" id="cd03426">
    <property type="entry name" value="NUDIX_CoAse_Nudt7"/>
    <property type="match status" value="1"/>
</dbReference>
<evidence type="ECO:0000256" key="3">
    <source>
        <dbReference type="ARBA" id="ARBA00022723"/>
    </source>
</evidence>
<evidence type="ECO:0000256" key="5">
    <source>
        <dbReference type="ARBA" id="ARBA00022842"/>
    </source>
</evidence>
<evidence type="ECO:0000259" key="7">
    <source>
        <dbReference type="PROSITE" id="PS51462"/>
    </source>
</evidence>
<dbReference type="Gene3D" id="3.90.79.10">
    <property type="entry name" value="Nucleoside Triphosphate Pyrophosphohydrolase"/>
    <property type="match status" value="1"/>
</dbReference>
<dbReference type="PANTHER" id="PTHR12992">
    <property type="entry name" value="NUDIX HYDROLASE"/>
    <property type="match status" value="1"/>
</dbReference>
<proteinExistence type="predicted"/>
<feature type="domain" description="Nudix hydrolase" evidence="7">
    <location>
        <begin position="29"/>
        <end position="182"/>
    </location>
</feature>
<accession>A0ABR1FCG5</accession>
<evidence type="ECO:0000256" key="2">
    <source>
        <dbReference type="ARBA" id="ARBA00001946"/>
    </source>
</evidence>
<dbReference type="GeneID" id="90039900"/>
<comment type="cofactor">
    <cofactor evidence="1">
        <name>Mn(2+)</name>
        <dbReference type="ChEBI" id="CHEBI:29035"/>
    </cofactor>
</comment>
<dbReference type="PANTHER" id="PTHR12992:SF24">
    <property type="entry name" value="PEROXISOMAL COENZYME A DIPHOSPHATASE NUDT7"/>
    <property type="match status" value="1"/>
</dbReference>
<evidence type="ECO:0000256" key="1">
    <source>
        <dbReference type="ARBA" id="ARBA00001936"/>
    </source>
</evidence>
<dbReference type="InterPro" id="IPR045121">
    <property type="entry name" value="CoAse"/>
</dbReference>
<dbReference type="Pfam" id="PF00293">
    <property type="entry name" value="NUDIX"/>
    <property type="match status" value="1"/>
</dbReference>
<evidence type="ECO:0000256" key="6">
    <source>
        <dbReference type="ARBA" id="ARBA00023211"/>
    </source>
</evidence>
<dbReference type="InterPro" id="IPR015797">
    <property type="entry name" value="NUDIX_hydrolase-like_dom_sf"/>
</dbReference>
<keyword evidence="5" id="KW-0460">Magnesium</keyword>
<keyword evidence="4" id="KW-0378">Hydrolase</keyword>
<comment type="cofactor">
    <cofactor evidence="2">
        <name>Mg(2+)</name>
        <dbReference type="ChEBI" id="CHEBI:18420"/>
    </cofactor>
</comment>
<evidence type="ECO:0000313" key="8">
    <source>
        <dbReference type="EMBL" id="KAK7207452.1"/>
    </source>
</evidence>
<keyword evidence="6" id="KW-0464">Manganese</keyword>
<evidence type="ECO:0000256" key="4">
    <source>
        <dbReference type="ARBA" id="ARBA00022801"/>
    </source>
</evidence>
<keyword evidence="3" id="KW-0479">Metal-binding</keyword>
<organism evidence="8 9">
    <name type="scientific">Myxozyma melibiosi</name>
    <dbReference type="NCBI Taxonomy" id="54550"/>
    <lineage>
        <taxon>Eukaryota</taxon>
        <taxon>Fungi</taxon>
        <taxon>Dikarya</taxon>
        <taxon>Ascomycota</taxon>
        <taxon>Saccharomycotina</taxon>
        <taxon>Lipomycetes</taxon>
        <taxon>Lipomycetales</taxon>
        <taxon>Lipomycetaceae</taxon>
        <taxon>Myxozyma</taxon>
    </lineage>
</organism>
<comment type="caution">
    <text evidence="8">The sequence shown here is derived from an EMBL/GenBank/DDBJ whole genome shotgun (WGS) entry which is preliminary data.</text>
</comment>
<protein>
    <submittedName>
        <fullName evidence="8">NUDIX hydrolase domain-like protein</fullName>
    </submittedName>
</protein>
<dbReference type="Proteomes" id="UP001498771">
    <property type="component" value="Unassembled WGS sequence"/>
</dbReference>
<reference evidence="8 9" key="1">
    <citation type="submission" date="2024-03" db="EMBL/GenBank/DDBJ databases">
        <title>Genome-scale model development and genomic sequencing of the oleaginous clade Lipomyces.</title>
        <authorList>
            <consortium name="Lawrence Berkeley National Laboratory"/>
            <person name="Czajka J.J."/>
            <person name="Han Y."/>
            <person name="Kim J."/>
            <person name="Mondo S.J."/>
            <person name="Hofstad B.A."/>
            <person name="Robles A."/>
            <person name="Haridas S."/>
            <person name="Riley R."/>
            <person name="LaButti K."/>
            <person name="Pangilinan J."/>
            <person name="Andreopoulos W."/>
            <person name="Lipzen A."/>
            <person name="Yan J."/>
            <person name="Wang M."/>
            <person name="Ng V."/>
            <person name="Grigoriev I.V."/>
            <person name="Spatafora J.W."/>
            <person name="Magnuson J.K."/>
            <person name="Baker S.E."/>
            <person name="Pomraning K.R."/>
        </authorList>
    </citation>
    <scope>NUCLEOTIDE SEQUENCE [LARGE SCALE GENOMIC DNA]</scope>
    <source>
        <strain evidence="8 9">Phaff 52-87</strain>
    </source>
</reference>
<evidence type="ECO:0000313" key="9">
    <source>
        <dbReference type="Proteomes" id="UP001498771"/>
    </source>
</evidence>